<organism evidence="1 2">
    <name type="scientific">Clostridium neonatale</name>
    <dbReference type="NCBI Taxonomy" id="137838"/>
    <lineage>
        <taxon>Bacteria</taxon>
        <taxon>Bacillati</taxon>
        <taxon>Bacillota</taxon>
        <taxon>Clostridia</taxon>
        <taxon>Eubacteriales</taxon>
        <taxon>Clostridiaceae</taxon>
        <taxon>Clostridium</taxon>
    </lineage>
</organism>
<protein>
    <recommendedName>
        <fullName evidence="3">DUF2007 domain-containing protein</fullName>
    </recommendedName>
</protein>
<dbReference type="Proteomes" id="UP000220840">
    <property type="component" value="Unassembled WGS sequence"/>
</dbReference>
<keyword evidence="2" id="KW-1185">Reference proteome</keyword>
<gene>
    <name evidence="1" type="ORF">CQ394_01325</name>
</gene>
<dbReference type="RefSeq" id="WP_058294567.1">
    <property type="nucleotide sequence ID" value="NZ_CAMRXB010000085.1"/>
</dbReference>
<name>A0A2A7MFF5_9CLOT</name>
<evidence type="ECO:0008006" key="3">
    <source>
        <dbReference type="Google" id="ProtNLM"/>
    </source>
</evidence>
<comment type="caution">
    <text evidence="1">The sequence shown here is derived from an EMBL/GenBank/DDBJ whole genome shotgun (WGS) entry which is preliminary data.</text>
</comment>
<sequence>MFWNKCLLYKGSSIETYNKIKNTLNLNNIKYKEKIENKNGNLGPMVDKMIIGTLGQKEDFSYEYSIIVDKENHEYAYYLINQI</sequence>
<evidence type="ECO:0000313" key="1">
    <source>
        <dbReference type="EMBL" id="PEG30396.1"/>
    </source>
</evidence>
<dbReference type="EMBL" id="PDCJ01000001">
    <property type="protein sequence ID" value="PEG30396.1"/>
    <property type="molecule type" value="Genomic_DNA"/>
</dbReference>
<dbReference type="AlphaFoldDB" id="A0A2A7MFF5"/>
<proteinExistence type="predicted"/>
<accession>A0A2A7MFF5</accession>
<reference evidence="1 2" key="1">
    <citation type="submission" date="2017-10" db="EMBL/GenBank/DDBJ databases">
        <title>Effective Description of Clostridium neonatale sp. nov. linked to necrotizing enterocolitis in neonates and a clarification of species assignable to the genus Clostridium (Prazmowski 1880) emend. Lawson and Rainey 2016.</title>
        <authorList>
            <person name="Bernard K."/>
            <person name="Burdz T."/>
            <person name="Wiebe D."/>
            <person name="Balcewich B."/>
            <person name="Alfa M."/>
            <person name="Bernier A.-M."/>
        </authorList>
    </citation>
    <scope>NUCLEOTIDE SEQUENCE [LARGE SCALE GENOMIC DNA]</scope>
    <source>
        <strain evidence="1 2">LCDC99A005</strain>
    </source>
</reference>
<evidence type="ECO:0000313" key="2">
    <source>
        <dbReference type="Proteomes" id="UP000220840"/>
    </source>
</evidence>
<dbReference type="OrthoDB" id="1753493at2"/>